<evidence type="ECO:0000256" key="11">
    <source>
        <dbReference type="PIRSR" id="PIRSR611150-1"/>
    </source>
</evidence>
<evidence type="ECO:0000256" key="2">
    <source>
        <dbReference type="ARBA" id="ARBA00007534"/>
    </source>
</evidence>
<dbReference type="Pfam" id="PF01083">
    <property type="entry name" value="Cutinase"/>
    <property type="match status" value="1"/>
</dbReference>
<dbReference type="PRINTS" id="PR00129">
    <property type="entry name" value="CUTINASE"/>
</dbReference>
<evidence type="ECO:0000256" key="9">
    <source>
        <dbReference type="ARBA" id="ARBA00023157"/>
    </source>
</evidence>
<dbReference type="SUPFAM" id="SSF53474">
    <property type="entry name" value="alpha/beta-Hydrolases"/>
    <property type="match status" value="1"/>
</dbReference>
<dbReference type="Gene3D" id="3.40.50.1820">
    <property type="entry name" value="alpha/beta hydrolase"/>
    <property type="match status" value="1"/>
</dbReference>
<evidence type="ECO:0000256" key="4">
    <source>
        <dbReference type="ARBA" id="ARBA00022487"/>
    </source>
</evidence>
<feature type="active site" description="Nucleophile" evidence="11">
    <location>
        <position position="139"/>
    </location>
</feature>
<comment type="caution">
    <text evidence="15">The sequence shown here is derived from an EMBL/GenBank/DDBJ whole genome shotgun (WGS) entry which is preliminary data.</text>
</comment>
<dbReference type="PROSITE" id="PS00931">
    <property type="entry name" value="CUTINASE_2"/>
    <property type="match status" value="1"/>
</dbReference>
<keyword evidence="4 13" id="KW-0719">Serine esterase</keyword>
<organism evidence="15 16">
    <name type="scientific">Staphylotrichum tortipilum</name>
    <dbReference type="NCBI Taxonomy" id="2831512"/>
    <lineage>
        <taxon>Eukaryota</taxon>
        <taxon>Fungi</taxon>
        <taxon>Dikarya</taxon>
        <taxon>Ascomycota</taxon>
        <taxon>Pezizomycotina</taxon>
        <taxon>Sordariomycetes</taxon>
        <taxon>Sordariomycetidae</taxon>
        <taxon>Sordariales</taxon>
        <taxon>Chaetomiaceae</taxon>
        <taxon>Staphylotrichum</taxon>
    </lineage>
</organism>
<dbReference type="PROSITE" id="PS00155">
    <property type="entry name" value="CUTINASE_1"/>
    <property type="match status" value="1"/>
</dbReference>
<comment type="similarity">
    <text evidence="2 13">Belongs to the cutinase family.</text>
</comment>
<evidence type="ECO:0000256" key="5">
    <source>
        <dbReference type="ARBA" id="ARBA00022525"/>
    </source>
</evidence>
<feature type="active site" evidence="11">
    <location>
        <position position="194"/>
    </location>
</feature>
<evidence type="ECO:0000256" key="10">
    <source>
        <dbReference type="ARBA" id="ARBA00034045"/>
    </source>
</evidence>
<comment type="catalytic activity">
    <reaction evidence="10 13">
        <text>cutin + H2O = cutin monomers.</text>
        <dbReference type="EC" id="3.1.1.74"/>
    </reaction>
</comment>
<keyword evidence="9 12" id="KW-1015">Disulfide bond</keyword>
<dbReference type="AlphaFoldDB" id="A0AAN6MSY8"/>
<feature type="chain" id="PRO_5042952479" description="Cutinase" evidence="14">
    <location>
        <begin position="16"/>
        <end position="228"/>
    </location>
</feature>
<evidence type="ECO:0000313" key="15">
    <source>
        <dbReference type="EMBL" id="KAK3905157.1"/>
    </source>
</evidence>
<name>A0AAN6MSY8_9PEZI</name>
<evidence type="ECO:0000256" key="6">
    <source>
        <dbReference type="ARBA" id="ARBA00022729"/>
    </source>
</evidence>
<dbReference type="GO" id="GO:0005576">
    <property type="term" value="C:extracellular region"/>
    <property type="evidence" value="ECO:0007669"/>
    <property type="project" value="UniProtKB-SubCell"/>
</dbReference>
<protein>
    <recommendedName>
        <fullName evidence="3 13">Cutinase</fullName>
        <ecNumber evidence="3 13">3.1.1.74</ecNumber>
    </recommendedName>
</protein>
<evidence type="ECO:0000256" key="3">
    <source>
        <dbReference type="ARBA" id="ARBA00013095"/>
    </source>
</evidence>
<accession>A0AAN6MSY8</accession>
<evidence type="ECO:0000256" key="14">
    <source>
        <dbReference type="SAM" id="SignalP"/>
    </source>
</evidence>
<dbReference type="Proteomes" id="UP001303889">
    <property type="component" value="Unassembled WGS sequence"/>
</dbReference>
<dbReference type="InterPro" id="IPR011150">
    <property type="entry name" value="Cutinase_monf"/>
</dbReference>
<dbReference type="EC" id="3.1.1.74" evidence="3 13"/>
<dbReference type="InterPro" id="IPR000675">
    <property type="entry name" value="Cutinase/axe"/>
</dbReference>
<comment type="subcellular location">
    <subcellularLocation>
        <location evidence="1 13">Secreted</location>
    </subcellularLocation>
</comment>
<keyword evidence="5 13" id="KW-0964">Secreted</keyword>
<evidence type="ECO:0000256" key="12">
    <source>
        <dbReference type="PIRSR" id="PIRSR611150-2"/>
    </source>
</evidence>
<dbReference type="InterPro" id="IPR029058">
    <property type="entry name" value="AB_hydrolase_fold"/>
</dbReference>
<feature type="disulfide bond" evidence="12">
    <location>
        <begin position="50"/>
        <end position="128"/>
    </location>
</feature>
<feature type="disulfide bond" evidence="12">
    <location>
        <begin position="190"/>
        <end position="197"/>
    </location>
</feature>
<gene>
    <name evidence="15" type="ORF">C8A05DRAFT_13008</name>
</gene>
<dbReference type="GO" id="GO:0050525">
    <property type="term" value="F:cutinase activity"/>
    <property type="evidence" value="ECO:0007669"/>
    <property type="project" value="UniProtKB-UniRule"/>
</dbReference>
<comment type="function">
    <text evidence="13">Catalyzes the hydrolysis of complex carboxylic polyesters found in the cell wall of plants. Degrades cutin, a macromolecule that forms the structure of the plant cuticle.</text>
</comment>
<dbReference type="EMBL" id="MU855369">
    <property type="protein sequence ID" value="KAK3905157.1"/>
    <property type="molecule type" value="Genomic_DNA"/>
</dbReference>
<feature type="active site" description="Proton donor/acceptor" evidence="11">
    <location>
        <position position="207"/>
    </location>
</feature>
<reference evidence="15" key="2">
    <citation type="submission" date="2023-05" db="EMBL/GenBank/DDBJ databases">
        <authorList>
            <consortium name="Lawrence Berkeley National Laboratory"/>
            <person name="Steindorff A."/>
            <person name="Hensen N."/>
            <person name="Bonometti L."/>
            <person name="Westerberg I."/>
            <person name="Brannstrom I.O."/>
            <person name="Guillou S."/>
            <person name="Cros-Aarteil S."/>
            <person name="Calhoun S."/>
            <person name="Haridas S."/>
            <person name="Kuo A."/>
            <person name="Mondo S."/>
            <person name="Pangilinan J."/>
            <person name="Riley R."/>
            <person name="Labutti K."/>
            <person name="Andreopoulos B."/>
            <person name="Lipzen A."/>
            <person name="Chen C."/>
            <person name="Yanf M."/>
            <person name="Daum C."/>
            <person name="Ng V."/>
            <person name="Clum A."/>
            <person name="Ohm R."/>
            <person name="Martin F."/>
            <person name="Silar P."/>
            <person name="Natvig D."/>
            <person name="Lalanne C."/>
            <person name="Gautier V."/>
            <person name="Ament-Velasquez S.L."/>
            <person name="Kruys A."/>
            <person name="Hutchinson M.I."/>
            <person name="Powell A.J."/>
            <person name="Barry K."/>
            <person name="Miller A.N."/>
            <person name="Grigoriev I.V."/>
            <person name="Debuchy R."/>
            <person name="Gladieux P."/>
            <person name="Thoren M.H."/>
            <person name="Johannesson H."/>
        </authorList>
    </citation>
    <scope>NUCLEOTIDE SEQUENCE</scope>
    <source>
        <strain evidence="15">CBS 103.79</strain>
    </source>
</reference>
<evidence type="ECO:0000256" key="13">
    <source>
        <dbReference type="RuleBase" id="RU361263"/>
    </source>
</evidence>
<dbReference type="PANTHER" id="PTHR48250">
    <property type="entry name" value="CUTINASE 2-RELATED"/>
    <property type="match status" value="1"/>
</dbReference>
<reference evidence="15" key="1">
    <citation type="journal article" date="2023" name="Mol. Phylogenet. Evol.">
        <title>Genome-scale phylogeny and comparative genomics of the fungal order Sordariales.</title>
        <authorList>
            <person name="Hensen N."/>
            <person name="Bonometti L."/>
            <person name="Westerberg I."/>
            <person name="Brannstrom I.O."/>
            <person name="Guillou S."/>
            <person name="Cros-Aarteil S."/>
            <person name="Calhoun S."/>
            <person name="Haridas S."/>
            <person name="Kuo A."/>
            <person name="Mondo S."/>
            <person name="Pangilinan J."/>
            <person name="Riley R."/>
            <person name="LaButti K."/>
            <person name="Andreopoulos B."/>
            <person name="Lipzen A."/>
            <person name="Chen C."/>
            <person name="Yan M."/>
            <person name="Daum C."/>
            <person name="Ng V."/>
            <person name="Clum A."/>
            <person name="Steindorff A."/>
            <person name="Ohm R.A."/>
            <person name="Martin F."/>
            <person name="Silar P."/>
            <person name="Natvig D.O."/>
            <person name="Lalanne C."/>
            <person name="Gautier V."/>
            <person name="Ament-Velasquez S.L."/>
            <person name="Kruys A."/>
            <person name="Hutchinson M.I."/>
            <person name="Powell A.J."/>
            <person name="Barry K."/>
            <person name="Miller A.N."/>
            <person name="Grigoriev I.V."/>
            <person name="Debuchy R."/>
            <person name="Gladieux P."/>
            <person name="Hiltunen Thoren M."/>
            <person name="Johannesson H."/>
        </authorList>
    </citation>
    <scope>NUCLEOTIDE SEQUENCE</scope>
    <source>
        <strain evidence="15">CBS 103.79</strain>
    </source>
</reference>
<dbReference type="SMART" id="SM01110">
    <property type="entry name" value="Cutinase"/>
    <property type="match status" value="1"/>
</dbReference>
<keyword evidence="6 14" id="KW-0732">Signal</keyword>
<dbReference type="InterPro" id="IPR043579">
    <property type="entry name" value="CUTINASE_2"/>
</dbReference>
<keyword evidence="8" id="KW-0843">Virulence</keyword>
<dbReference type="GO" id="GO:0016052">
    <property type="term" value="P:carbohydrate catabolic process"/>
    <property type="evidence" value="ECO:0007669"/>
    <property type="project" value="TreeGrafter"/>
</dbReference>
<evidence type="ECO:0000256" key="7">
    <source>
        <dbReference type="ARBA" id="ARBA00022801"/>
    </source>
</evidence>
<proteinExistence type="inferred from homology"/>
<evidence type="ECO:0000313" key="16">
    <source>
        <dbReference type="Proteomes" id="UP001303889"/>
    </source>
</evidence>
<feature type="signal peptide" evidence="14">
    <location>
        <begin position="1"/>
        <end position="15"/>
    </location>
</feature>
<sequence>MKFLTLLTTATLAAALPSTPAPAEDAPALLAARQTSSTRNDLEAGSASNCPRVIFIFARASTEVGNMGSSAGPNVASGLSTSYPGSLWVQGVGGPYTAGLAENFLPAGTSQSAIDEAKRLFTLAATKCPSAAIVAGGYSQGTAVMSNSISQLPANVQEKIKGVVLFGYTKNVQNGGKIPNFSSDKTKVYCNLSDAVCYGTLFIAPAHFLYTADSMVSAPAWLKGKIGA</sequence>
<keyword evidence="16" id="KW-1185">Reference proteome</keyword>
<evidence type="ECO:0000256" key="1">
    <source>
        <dbReference type="ARBA" id="ARBA00004613"/>
    </source>
</evidence>
<dbReference type="FunFam" id="3.40.50.1820:FF:000235">
    <property type="entry name" value="Cutinase 1"/>
    <property type="match status" value="1"/>
</dbReference>
<evidence type="ECO:0000256" key="8">
    <source>
        <dbReference type="ARBA" id="ARBA00023026"/>
    </source>
</evidence>
<dbReference type="InterPro" id="IPR043580">
    <property type="entry name" value="CUTINASE_1"/>
</dbReference>
<keyword evidence="7 13" id="KW-0378">Hydrolase</keyword>
<dbReference type="PANTHER" id="PTHR48250:SF3">
    <property type="entry name" value="CUTINASE 1-RELATED"/>
    <property type="match status" value="1"/>
</dbReference>